<name>A0ABU6UUB6_9FABA</name>
<organism evidence="3 4">
    <name type="scientific">Stylosanthes scabra</name>
    <dbReference type="NCBI Taxonomy" id="79078"/>
    <lineage>
        <taxon>Eukaryota</taxon>
        <taxon>Viridiplantae</taxon>
        <taxon>Streptophyta</taxon>
        <taxon>Embryophyta</taxon>
        <taxon>Tracheophyta</taxon>
        <taxon>Spermatophyta</taxon>
        <taxon>Magnoliopsida</taxon>
        <taxon>eudicotyledons</taxon>
        <taxon>Gunneridae</taxon>
        <taxon>Pentapetalae</taxon>
        <taxon>rosids</taxon>
        <taxon>fabids</taxon>
        <taxon>Fabales</taxon>
        <taxon>Fabaceae</taxon>
        <taxon>Papilionoideae</taxon>
        <taxon>50 kb inversion clade</taxon>
        <taxon>dalbergioids sensu lato</taxon>
        <taxon>Dalbergieae</taxon>
        <taxon>Pterocarpus clade</taxon>
        <taxon>Stylosanthes</taxon>
    </lineage>
</organism>
<proteinExistence type="predicted"/>
<evidence type="ECO:0000256" key="1">
    <source>
        <dbReference type="PROSITE-ProRule" id="PRU00047"/>
    </source>
</evidence>
<keyword evidence="1" id="KW-0479">Metal-binding</keyword>
<feature type="domain" description="CCHC-type" evidence="2">
    <location>
        <begin position="8"/>
        <end position="24"/>
    </location>
</feature>
<dbReference type="InterPro" id="IPR036875">
    <property type="entry name" value="Znf_CCHC_sf"/>
</dbReference>
<dbReference type="Proteomes" id="UP001341840">
    <property type="component" value="Unassembled WGS sequence"/>
</dbReference>
<keyword evidence="4" id="KW-1185">Reference proteome</keyword>
<accession>A0ABU6UUB6</accession>
<sequence>MKFKQRGRCSNCSVNGHYNRSCPNFDGANRCDSLAADGKAKSSHPSSATFTRRKRKVSYLEYEDSDESWDKEVDTMGGRKKR</sequence>
<protein>
    <recommendedName>
        <fullName evidence="2">CCHC-type domain-containing protein</fullName>
    </recommendedName>
</protein>
<evidence type="ECO:0000313" key="3">
    <source>
        <dbReference type="EMBL" id="MED6164736.1"/>
    </source>
</evidence>
<dbReference type="SUPFAM" id="SSF57756">
    <property type="entry name" value="Retrovirus zinc finger-like domains"/>
    <property type="match status" value="1"/>
</dbReference>
<evidence type="ECO:0000313" key="4">
    <source>
        <dbReference type="Proteomes" id="UP001341840"/>
    </source>
</evidence>
<gene>
    <name evidence="3" type="ORF">PIB30_093054</name>
</gene>
<reference evidence="3 4" key="1">
    <citation type="journal article" date="2023" name="Plants (Basel)">
        <title>Bridging the Gap: Combining Genomics and Transcriptomics Approaches to Understand Stylosanthes scabra, an Orphan Legume from the Brazilian Caatinga.</title>
        <authorList>
            <person name="Ferreira-Neto J.R.C."/>
            <person name="da Silva M.D."/>
            <person name="Binneck E."/>
            <person name="de Melo N.F."/>
            <person name="da Silva R.H."/>
            <person name="de Melo A.L.T.M."/>
            <person name="Pandolfi V."/>
            <person name="Bustamante F.O."/>
            <person name="Brasileiro-Vidal A.C."/>
            <person name="Benko-Iseppon A.M."/>
        </authorList>
    </citation>
    <scope>NUCLEOTIDE SEQUENCE [LARGE SCALE GENOMIC DNA]</scope>
    <source>
        <tissue evidence="3">Leaves</tissue>
    </source>
</reference>
<dbReference type="PROSITE" id="PS50158">
    <property type="entry name" value="ZF_CCHC"/>
    <property type="match status" value="1"/>
</dbReference>
<dbReference type="EMBL" id="JASCZI010122789">
    <property type="protein sequence ID" value="MED6164736.1"/>
    <property type="molecule type" value="Genomic_DNA"/>
</dbReference>
<keyword evidence="1" id="KW-0862">Zinc</keyword>
<dbReference type="InterPro" id="IPR001878">
    <property type="entry name" value="Znf_CCHC"/>
</dbReference>
<comment type="caution">
    <text evidence="3">The sequence shown here is derived from an EMBL/GenBank/DDBJ whole genome shotgun (WGS) entry which is preliminary data.</text>
</comment>
<keyword evidence="1" id="KW-0863">Zinc-finger</keyword>
<evidence type="ECO:0000259" key="2">
    <source>
        <dbReference type="PROSITE" id="PS50158"/>
    </source>
</evidence>